<dbReference type="OrthoDB" id="2987348at2"/>
<dbReference type="Proteomes" id="UP000029839">
    <property type="component" value="Unassembled WGS sequence"/>
</dbReference>
<dbReference type="PANTHER" id="PTHR43329">
    <property type="entry name" value="EPOXIDE HYDROLASE"/>
    <property type="match status" value="1"/>
</dbReference>
<comment type="caution">
    <text evidence="3">The sequence shown here is derived from an EMBL/GenBank/DDBJ whole genome shotgun (WGS) entry which is preliminary data.</text>
</comment>
<name>A0A0A0BVF2_9CELL</name>
<accession>A0A0A0BVF2</accession>
<keyword evidence="4" id="KW-1185">Reference proteome</keyword>
<dbReference type="Pfam" id="PF00561">
    <property type="entry name" value="Abhydrolase_1"/>
    <property type="match status" value="1"/>
</dbReference>
<protein>
    <submittedName>
        <fullName evidence="3">Alpha/beta hydrolase</fullName>
    </submittedName>
</protein>
<dbReference type="PRINTS" id="PR00111">
    <property type="entry name" value="ABHYDROLASE"/>
</dbReference>
<evidence type="ECO:0000259" key="2">
    <source>
        <dbReference type="Pfam" id="PF00561"/>
    </source>
</evidence>
<dbReference type="EMBL" id="AXCY01000005">
    <property type="protein sequence ID" value="KGM12363.1"/>
    <property type="molecule type" value="Genomic_DNA"/>
</dbReference>
<proteinExistence type="predicted"/>
<dbReference type="RefSeq" id="WP_043602633.1">
    <property type="nucleotide sequence ID" value="NZ_AXCY01000005.1"/>
</dbReference>
<reference evidence="3 4" key="2">
    <citation type="journal article" date="2015" name="Stand. Genomic Sci.">
        <title>Draft genome sequence of Cellulomonas carbonis T26(T) and comparative analysis of six Cellulomonas genomes.</title>
        <authorList>
            <person name="Zhuang W."/>
            <person name="Zhang S."/>
            <person name="Xia X."/>
            <person name="Wang G."/>
        </authorList>
    </citation>
    <scope>NUCLEOTIDE SEQUENCE [LARGE SCALE GENOMIC DNA]</scope>
    <source>
        <strain evidence="3 4">T26</strain>
    </source>
</reference>
<dbReference type="GO" id="GO:0016787">
    <property type="term" value="F:hydrolase activity"/>
    <property type="evidence" value="ECO:0007669"/>
    <property type="project" value="UniProtKB-KW"/>
</dbReference>
<keyword evidence="1 3" id="KW-0378">Hydrolase</keyword>
<evidence type="ECO:0000256" key="1">
    <source>
        <dbReference type="ARBA" id="ARBA00022801"/>
    </source>
</evidence>
<feature type="domain" description="AB hydrolase-1" evidence="2">
    <location>
        <begin position="23"/>
        <end position="259"/>
    </location>
</feature>
<gene>
    <name evidence="3" type="ORF">N868_14875</name>
</gene>
<evidence type="ECO:0000313" key="3">
    <source>
        <dbReference type="EMBL" id="KGM12363.1"/>
    </source>
</evidence>
<reference evidence="3 4" key="1">
    <citation type="submission" date="2013-08" db="EMBL/GenBank/DDBJ databases">
        <title>Genome sequencing of Cellulomonas carbonis T26.</title>
        <authorList>
            <person name="Chen F."/>
            <person name="Li Y."/>
            <person name="Wang G."/>
        </authorList>
    </citation>
    <scope>NUCLEOTIDE SEQUENCE [LARGE SCALE GENOMIC DNA]</scope>
    <source>
        <strain evidence="3 4">T26</strain>
    </source>
</reference>
<dbReference type="PRINTS" id="PR00412">
    <property type="entry name" value="EPOXHYDRLASE"/>
</dbReference>
<evidence type="ECO:0000313" key="4">
    <source>
        <dbReference type="Proteomes" id="UP000029839"/>
    </source>
</evidence>
<dbReference type="SUPFAM" id="SSF53474">
    <property type="entry name" value="alpha/beta-Hydrolases"/>
    <property type="match status" value="1"/>
</dbReference>
<dbReference type="InterPro" id="IPR029058">
    <property type="entry name" value="AB_hydrolase_fold"/>
</dbReference>
<dbReference type="InterPro" id="IPR000639">
    <property type="entry name" value="Epox_hydrolase-like"/>
</dbReference>
<dbReference type="InterPro" id="IPR000073">
    <property type="entry name" value="AB_hydrolase_1"/>
</dbReference>
<dbReference type="Gene3D" id="3.40.50.1820">
    <property type="entry name" value="alpha/beta hydrolase"/>
    <property type="match status" value="1"/>
</dbReference>
<sequence length="282" mass="30292">MRTFERDGLTFDVRDTGPHGGGTVVLLHGFPQDGSAYDDVAPLLARDGLRVLVPDQRGYSPGARPTHRAAYALGELVDDVAALLDAADVDRAHVVGHDWGGSVAWAFATRHADRTETLTALSTPHPAAMRAALAHGQAARSWYMAAFQLPRVPEARLLADDGAALLAQLVRTGLPAEQARRYVDRMREPGALRAAIGWYRALPLAGRTRVGRSRVPTTYVHGSDDPFFAPRAATDTARFVAAPCRVLRLDAGHWLPGTHPDEVAAAVLDRVVSASAIGPVRR</sequence>
<organism evidence="3 4">
    <name type="scientific">Cellulomonas carbonis T26</name>
    <dbReference type="NCBI Taxonomy" id="947969"/>
    <lineage>
        <taxon>Bacteria</taxon>
        <taxon>Bacillati</taxon>
        <taxon>Actinomycetota</taxon>
        <taxon>Actinomycetes</taxon>
        <taxon>Micrococcales</taxon>
        <taxon>Cellulomonadaceae</taxon>
        <taxon>Cellulomonas</taxon>
    </lineage>
</organism>
<dbReference type="AlphaFoldDB" id="A0A0A0BVF2"/>